<protein>
    <recommendedName>
        <fullName evidence="1">CHAD domain-containing protein</fullName>
    </recommendedName>
</protein>
<dbReference type="PROSITE" id="PS51708">
    <property type="entry name" value="CHAD"/>
    <property type="match status" value="1"/>
</dbReference>
<dbReference type="RefSeq" id="WP_109036102.1">
    <property type="nucleotide sequence ID" value="NZ_CP029210.1"/>
</dbReference>
<dbReference type="Gene3D" id="1.40.20.10">
    <property type="entry name" value="CHAD domain"/>
    <property type="match status" value="1"/>
</dbReference>
<dbReference type="OrthoDB" id="3034217at2"/>
<dbReference type="PANTHER" id="PTHR39339">
    <property type="entry name" value="SLR1444 PROTEIN"/>
    <property type="match status" value="1"/>
</dbReference>
<dbReference type="PANTHER" id="PTHR39339:SF1">
    <property type="entry name" value="CHAD DOMAIN-CONTAINING PROTEIN"/>
    <property type="match status" value="1"/>
</dbReference>
<name>A0A2U8FQF3_9BURK</name>
<evidence type="ECO:0000259" key="1">
    <source>
        <dbReference type="PROSITE" id="PS51708"/>
    </source>
</evidence>
<dbReference type="InterPro" id="IPR038186">
    <property type="entry name" value="CHAD_dom_sf"/>
</dbReference>
<evidence type="ECO:0000313" key="3">
    <source>
        <dbReference type="Proteomes" id="UP000244892"/>
    </source>
</evidence>
<gene>
    <name evidence="2" type="ORF">DEH84_07250</name>
</gene>
<organism evidence="2 3">
    <name type="scientific">Aquabacterium olei</name>
    <dbReference type="NCBI Taxonomy" id="1296669"/>
    <lineage>
        <taxon>Bacteria</taxon>
        <taxon>Pseudomonadati</taxon>
        <taxon>Pseudomonadota</taxon>
        <taxon>Betaproteobacteria</taxon>
        <taxon>Burkholderiales</taxon>
        <taxon>Aquabacterium</taxon>
    </lineage>
</organism>
<dbReference type="SMART" id="SM00880">
    <property type="entry name" value="CHAD"/>
    <property type="match status" value="1"/>
</dbReference>
<accession>A0A2U8FQF3</accession>
<feature type="domain" description="CHAD" evidence="1">
    <location>
        <begin position="11"/>
        <end position="287"/>
    </location>
</feature>
<evidence type="ECO:0000313" key="2">
    <source>
        <dbReference type="EMBL" id="AWI53249.1"/>
    </source>
</evidence>
<proteinExistence type="predicted"/>
<sequence length="287" mass="33000">MSNAHHRLHTLPDADATLLRWLQTCLDDLRDPVARMAEGQVDVEAVHQCRSGLRRLRSAFDLARGARHTAPESLVWTQTFRLLGASRDEDVLRELLGDVAWQQLAPWLATHDSATVALARDDLPACFAPDAPFMRAWHELAQWLNTAAMAPLAHEERDAWRRHLVRRLDRWHARITDAARTGHTLDDDALHSERKRCKRLQQALLWLRPHLPEAARKAYMRRLRAAQRQLGEWHDLHMATQRCEGAPRTLGADVSARLAWIAHRQSLARKEAIRALRRLARAAPCWR</sequence>
<dbReference type="Pfam" id="PF05235">
    <property type="entry name" value="CHAD"/>
    <property type="match status" value="1"/>
</dbReference>
<keyword evidence="3" id="KW-1185">Reference proteome</keyword>
<dbReference type="Proteomes" id="UP000244892">
    <property type="component" value="Chromosome"/>
</dbReference>
<dbReference type="KEGG" id="aon:DEH84_07250"/>
<dbReference type="EMBL" id="CP029210">
    <property type="protein sequence ID" value="AWI53249.1"/>
    <property type="molecule type" value="Genomic_DNA"/>
</dbReference>
<dbReference type="InterPro" id="IPR007899">
    <property type="entry name" value="CHAD_dom"/>
</dbReference>
<dbReference type="AlphaFoldDB" id="A0A2U8FQF3"/>
<reference evidence="2 3" key="1">
    <citation type="submission" date="2018-05" db="EMBL/GenBank/DDBJ databases">
        <title>complete genome sequence of Aquabacterium olei NBRC 110486.</title>
        <authorList>
            <person name="Tang B."/>
            <person name="Chang J."/>
            <person name="Zhang L."/>
            <person name="Yang H."/>
        </authorList>
    </citation>
    <scope>NUCLEOTIDE SEQUENCE [LARGE SCALE GENOMIC DNA]</scope>
    <source>
        <strain evidence="2 3">NBRC 110486</strain>
    </source>
</reference>